<dbReference type="PANTHER" id="PTHR44758">
    <property type="entry name" value="NAD(P) TRANSHYDROGENASE SUBUNIT BETA"/>
    <property type="match status" value="1"/>
</dbReference>
<keyword evidence="19" id="KW-1185">Reference proteome</keyword>
<evidence type="ECO:0000313" key="19">
    <source>
        <dbReference type="Proteomes" id="UP000658278"/>
    </source>
</evidence>
<reference evidence="18" key="1">
    <citation type="submission" date="2021-01" db="EMBL/GenBank/DDBJ databases">
        <title>Modified the classification status of verrucomicrobia.</title>
        <authorList>
            <person name="Feng X."/>
        </authorList>
    </citation>
    <scope>NUCLEOTIDE SEQUENCE</scope>
    <source>
        <strain evidence="18">KCTC 22201</strain>
    </source>
</reference>
<feature type="domain" description="NADP transhydrogenase beta-like" evidence="17">
    <location>
        <begin position="6"/>
        <end position="469"/>
    </location>
</feature>
<feature type="transmembrane region" description="Helical" evidence="16">
    <location>
        <begin position="125"/>
        <end position="152"/>
    </location>
</feature>
<evidence type="ECO:0000256" key="4">
    <source>
        <dbReference type="ARBA" id="ARBA00012943"/>
    </source>
</evidence>
<dbReference type="AlphaFoldDB" id="A0A934VDK4"/>
<dbReference type="InterPro" id="IPR034300">
    <property type="entry name" value="PNTB-like"/>
</dbReference>
<keyword evidence="11 16" id="KW-1133">Transmembrane helix</keyword>
<dbReference type="EC" id="7.1.1.1" evidence="4 15"/>
<dbReference type="GO" id="GO:0005886">
    <property type="term" value="C:plasma membrane"/>
    <property type="evidence" value="ECO:0007669"/>
    <property type="project" value="UniProtKB-SubCell"/>
</dbReference>
<evidence type="ECO:0000256" key="14">
    <source>
        <dbReference type="ARBA" id="ARBA00048202"/>
    </source>
</evidence>
<evidence type="ECO:0000256" key="3">
    <source>
        <dbReference type="ARBA" id="ARBA00007919"/>
    </source>
</evidence>
<dbReference type="SUPFAM" id="SSF52467">
    <property type="entry name" value="DHS-like NAD/FAD-binding domain"/>
    <property type="match status" value="1"/>
</dbReference>
<keyword evidence="7 15" id="KW-0997">Cell inner membrane</keyword>
<dbReference type="PANTHER" id="PTHR44758:SF1">
    <property type="entry name" value="NAD(P) TRANSHYDROGENASE SUBUNIT BETA"/>
    <property type="match status" value="1"/>
</dbReference>
<evidence type="ECO:0000256" key="16">
    <source>
        <dbReference type="SAM" id="Phobius"/>
    </source>
</evidence>
<name>A0A934VDK4_9BACT</name>
<evidence type="ECO:0000256" key="11">
    <source>
        <dbReference type="ARBA" id="ARBA00022989"/>
    </source>
</evidence>
<proteinExistence type="inferred from homology"/>
<dbReference type="InterPro" id="IPR029035">
    <property type="entry name" value="DHS-like_NAD/FAD-binding_dom"/>
</dbReference>
<keyword evidence="6 15" id="KW-1003">Cell membrane</keyword>
<dbReference type="InterPro" id="IPR012136">
    <property type="entry name" value="NADH_DH_b"/>
</dbReference>
<evidence type="ECO:0000256" key="10">
    <source>
        <dbReference type="ARBA" id="ARBA00022967"/>
    </source>
</evidence>
<comment type="caution">
    <text evidence="18">The sequence shown here is derived from an EMBL/GenBank/DDBJ whole genome shotgun (WGS) entry which is preliminary data.</text>
</comment>
<comment type="function">
    <text evidence="1 15">The transhydrogenation between NADH and NADP is coupled to respiration and ATP hydrolysis and functions as a proton pump across the membrane.</text>
</comment>
<keyword evidence="9 15" id="KW-0521">NADP</keyword>
<evidence type="ECO:0000259" key="17">
    <source>
        <dbReference type="Pfam" id="PF02233"/>
    </source>
</evidence>
<evidence type="ECO:0000313" key="18">
    <source>
        <dbReference type="EMBL" id="MBK1826369.1"/>
    </source>
</evidence>
<evidence type="ECO:0000256" key="5">
    <source>
        <dbReference type="ARBA" id="ARBA00014581"/>
    </source>
</evidence>
<feature type="transmembrane region" description="Helical" evidence="16">
    <location>
        <begin position="227"/>
        <end position="247"/>
    </location>
</feature>
<evidence type="ECO:0000256" key="6">
    <source>
        <dbReference type="ARBA" id="ARBA00022475"/>
    </source>
</evidence>
<gene>
    <name evidence="18" type="ORF">JIN81_05030</name>
</gene>
<sequence length="473" mass="48589">MSALINLIYIAASILFIFGIKMLGSAETARKGNQLSSVGMLLAVIATLLYGGLSWWMVVAGVVVGGAIGAIAASRVQMTGMPELVALFNGFGGIASLLVGGAEFAKVQDLKITGYLDALEAQSGVAVPAWFVLVAIGLAVLIGGITFTGSLIAYGKLSGKLDGKPTVFPGQRFVNLAVLGVAVAAMALIVSNADGSTALIAGVSLVVLAMLVGVMMTIPIGGGDMPVVISLLNSFSGVAAAMAGFIIANNVLVVAGCLVGASGMILTVIMCKAMNRTLGNVLFGGFGAASQSGGEVEGEMKAASIEDAFYVLEAAQSVVIIPGYGMAVAQAQHAVKELAEILEENGAEVRFAIHPVAGRMPGHMNVLLAEADVPYEQLQEMDQVNPIMPTVDVAIVIGANDVVNPAALEDEGCPIYGMPIILAHEARTVYCLKRGQGAGFSGLQNSLFFRENTRMLYGDAKATVAGLVSEFSN</sequence>
<evidence type="ECO:0000256" key="2">
    <source>
        <dbReference type="ARBA" id="ARBA00004429"/>
    </source>
</evidence>
<protein>
    <recommendedName>
        <fullName evidence="5 15">NAD(P) transhydrogenase subunit beta</fullName>
        <ecNumber evidence="4 15">7.1.1.1</ecNumber>
    </recommendedName>
    <alternativeName>
        <fullName evidence="15">Nicotinamide nucleotide transhydrogenase subunit beta</fullName>
    </alternativeName>
</protein>
<evidence type="ECO:0000256" key="13">
    <source>
        <dbReference type="ARBA" id="ARBA00023136"/>
    </source>
</evidence>
<feature type="transmembrane region" description="Helical" evidence="16">
    <location>
        <begin position="35"/>
        <end position="50"/>
    </location>
</feature>
<evidence type="ECO:0000256" key="12">
    <source>
        <dbReference type="ARBA" id="ARBA00023027"/>
    </source>
</evidence>
<evidence type="ECO:0000256" key="15">
    <source>
        <dbReference type="PIRNR" id="PIRNR000204"/>
    </source>
</evidence>
<feature type="transmembrane region" description="Helical" evidence="16">
    <location>
        <begin position="6"/>
        <end position="23"/>
    </location>
</feature>
<evidence type="ECO:0000256" key="7">
    <source>
        <dbReference type="ARBA" id="ARBA00022519"/>
    </source>
</evidence>
<dbReference type="EMBL" id="JAENII010000003">
    <property type="protein sequence ID" value="MBK1826369.1"/>
    <property type="molecule type" value="Genomic_DNA"/>
</dbReference>
<keyword evidence="8 16" id="KW-0812">Transmembrane</keyword>
<keyword evidence="10 15" id="KW-1278">Translocase</keyword>
<dbReference type="RefSeq" id="WP_200277256.1">
    <property type="nucleotide sequence ID" value="NZ_JAENII010000003.1"/>
</dbReference>
<evidence type="ECO:0000256" key="8">
    <source>
        <dbReference type="ARBA" id="ARBA00022692"/>
    </source>
</evidence>
<dbReference type="PIRSF" id="PIRSF000204">
    <property type="entry name" value="PNTB"/>
    <property type="match status" value="1"/>
</dbReference>
<dbReference type="Gene3D" id="3.40.50.1220">
    <property type="entry name" value="TPP-binding domain"/>
    <property type="match status" value="1"/>
</dbReference>
<feature type="transmembrane region" description="Helical" evidence="16">
    <location>
        <begin position="199"/>
        <end position="220"/>
    </location>
</feature>
<comment type="subcellular location">
    <subcellularLocation>
        <location evidence="2">Cell inner membrane</location>
        <topology evidence="2">Multi-pass membrane protein</topology>
    </subcellularLocation>
</comment>
<dbReference type="Proteomes" id="UP000658278">
    <property type="component" value="Unassembled WGS sequence"/>
</dbReference>
<evidence type="ECO:0000256" key="9">
    <source>
        <dbReference type="ARBA" id="ARBA00022857"/>
    </source>
</evidence>
<dbReference type="GO" id="GO:0008750">
    <property type="term" value="F:proton-translocating NAD(P)+ transhydrogenase activity"/>
    <property type="evidence" value="ECO:0007669"/>
    <property type="project" value="UniProtKB-EC"/>
</dbReference>
<comment type="similarity">
    <text evidence="3 15">Belongs to the PNT beta subunit family.</text>
</comment>
<dbReference type="GO" id="GO:0050661">
    <property type="term" value="F:NADP binding"/>
    <property type="evidence" value="ECO:0007669"/>
    <property type="project" value="InterPro"/>
</dbReference>
<keyword evidence="13 15" id="KW-0472">Membrane</keyword>
<organism evidence="18 19">
    <name type="scientific">Haloferula rosea</name>
    <dbReference type="NCBI Taxonomy" id="490093"/>
    <lineage>
        <taxon>Bacteria</taxon>
        <taxon>Pseudomonadati</taxon>
        <taxon>Verrucomicrobiota</taxon>
        <taxon>Verrucomicrobiia</taxon>
        <taxon>Verrucomicrobiales</taxon>
        <taxon>Verrucomicrobiaceae</taxon>
        <taxon>Haloferula</taxon>
    </lineage>
</organism>
<keyword evidence="12 15" id="KW-0520">NAD</keyword>
<dbReference type="Pfam" id="PF02233">
    <property type="entry name" value="PNTB"/>
    <property type="match status" value="1"/>
</dbReference>
<evidence type="ECO:0000256" key="1">
    <source>
        <dbReference type="ARBA" id="ARBA00003943"/>
    </source>
</evidence>
<comment type="catalytic activity">
    <reaction evidence="14 15">
        <text>NAD(+) + NADPH + H(+)(in) = NADH + NADP(+) + H(+)(out)</text>
        <dbReference type="Rhea" id="RHEA:47992"/>
        <dbReference type="ChEBI" id="CHEBI:15378"/>
        <dbReference type="ChEBI" id="CHEBI:57540"/>
        <dbReference type="ChEBI" id="CHEBI:57783"/>
        <dbReference type="ChEBI" id="CHEBI:57945"/>
        <dbReference type="ChEBI" id="CHEBI:58349"/>
        <dbReference type="EC" id="7.1.1.1"/>
    </reaction>
</comment>
<feature type="transmembrane region" description="Helical" evidence="16">
    <location>
        <begin position="253"/>
        <end position="271"/>
    </location>
</feature>
<feature type="transmembrane region" description="Helical" evidence="16">
    <location>
        <begin position="85"/>
        <end position="105"/>
    </location>
</feature>
<accession>A0A934VDK4</accession>
<feature type="transmembrane region" description="Helical" evidence="16">
    <location>
        <begin position="173"/>
        <end position="193"/>
    </location>
</feature>